<gene>
    <name evidence="2" type="ORF">IM660_16540</name>
</gene>
<sequence>MSRRLTTITTLLCTAMAVSGCGGIVSGDQPSATAPHGEPAASELVGLWQVEADGLETDTWVQIGSSFSPMSLTVWSQDCTQSGMWRARAGTLLTQVDSWSGTCDGPETPWLENATRFTTSGQNVILTDAAGQETARLTIDGAPPPNPDIADEFRQQPELTEEQRAEIDTPVEPLPGGVEPATVEDVLGRWVPMEEYSTEPYLEVSEDGAWSGSDGCNHVGGRWALATDGSLLTVSGAQTLIGCEGHDFGAPMAQAAWLVVEGERLRFYGDEGQVLDEATRA</sequence>
<keyword evidence="3" id="KW-1185">Reference proteome</keyword>
<accession>A0A7M1STV1</accession>
<keyword evidence="1" id="KW-0732">Signal</keyword>
<dbReference type="RefSeq" id="WP_193496890.1">
    <property type="nucleotide sequence ID" value="NZ_CP063169.1"/>
</dbReference>
<dbReference type="Gene3D" id="2.40.128.270">
    <property type="match status" value="1"/>
</dbReference>
<dbReference type="AlphaFoldDB" id="A0A7M1STV1"/>
<feature type="chain" id="PRO_5038336160" evidence="1">
    <location>
        <begin position="21"/>
        <end position="281"/>
    </location>
</feature>
<feature type="signal peptide" evidence="1">
    <location>
        <begin position="1"/>
        <end position="20"/>
    </location>
</feature>
<reference evidence="2 3" key="1">
    <citation type="submission" date="2020-10" db="EMBL/GenBank/DDBJ databases">
        <title>Haloactinobacterium sp. RN3S43, a bacterium isolated from saline soil.</title>
        <authorList>
            <person name="Sun J.-Q."/>
        </authorList>
    </citation>
    <scope>NUCLEOTIDE SEQUENCE [LARGE SCALE GENOMIC DNA]</scope>
    <source>
        <strain evidence="2 3">RN3S43</strain>
    </source>
</reference>
<organism evidence="2 3">
    <name type="scientific">Ruania alkalisoli</name>
    <dbReference type="NCBI Taxonomy" id="2779775"/>
    <lineage>
        <taxon>Bacteria</taxon>
        <taxon>Bacillati</taxon>
        <taxon>Actinomycetota</taxon>
        <taxon>Actinomycetes</taxon>
        <taxon>Micrococcales</taxon>
        <taxon>Ruaniaceae</taxon>
        <taxon>Ruania</taxon>
    </lineage>
</organism>
<dbReference type="Proteomes" id="UP000593758">
    <property type="component" value="Chromosome"/>
</dbReference>
<protein>
    <submittedName>
        <fullName evidence="2">META domain-containing protein</fullName>
    </submittedName>
</protein>
<dbReference type="KEGG" id="halt:IM660_16540"/>
<evidence type="ECO:0000313" key="3">
    <source>
        <dbReference type="Proteomes" id="UP000593758"/>
    </source>
</evidence>
<dbReference type="EMBL" id="CP063169">
    <property type="protein sequence ID" value="QOR70202.1"/>
    <property type="molecule type" value="Genomic_DNA"/>
</dbReference>
<name>A0A7M1STV1_9MICO</name>
<dbReference type="PROSITE" id="PS51257">
    <property type="entry name" value="PROKAR_LIPOPROTEIN"/>
    <property type="match status" value="1"/>
</dbReference>
<proteinExistence type="predicted"/>
<evidence type="ECO:0000256" key="1">
    <source>
        <dbReference type="SAM" id="SignalP"/>
    </source>
</evidence>
<dbReference type="InterPro" id="IPR038670">
    <property type="entry name" value="HslJ-like_sf"/>
</dbReference>
<evidence type="ECO:0000313" key="2">
    <source>
        <dbReference type="EMBL" id="QOR70202.1"/>
    </source>
</evidence>